<dbReference type="Gene3D" id="3.90.1720.10">
    <property type="entry name" value="endopeptidase domain like (from Nostoc punctiforme)"/>
    <property type="match status" value="1"/>
</dbReference>
<dbReference type="InterPro" id="IPR038765">
    <property type="entry name" value="Papain-like_cys_pep_sf"/>
</dbReference>
<dbReference type="OrthoDB" id="6058745at2"/>
<dbReference type="Proteomes" id="UP000199423">
    <property type="component" value="Unassembled WGS sequence"/>
</dbReference>
<name>A0A1I7NX09_9HYPH</name>
<comment type="similarity">
    <text evidence="1">Belongs to the peptidase C40 family.</text>
</comment>
<reference evidence="7" key="1">
    <citation type="submission" date="2016-10" db="EMBL/GenBank/DDBJ databases">
        <authorList>
            <person name="Varghese N."/>
            <person name="Submissions S."/>
        </authorList>
    </citation>
    <scope>NUCLEOTIDE SEQUENCE [LARGE SCALE GENOMIC DNA]</scope>
    <source>
        <strain evidence="7">DSM 1565</strain>
    </source>
</reference>
<accession>A0A1I7NX09</accession>
<proteinExistence type="inferred from homology"/>
<dbReference type="PROSITE" id="PS51935">
    <property type="entry name" value="NLPC_P60"/>
    <property type="match status" value="1"/>
</dbReference>
<evidence type="ECO:0000256" key="4">
    <source>
        <dbReference type="ARBA" id="ARBA00022807"/>
    </source>
</evidence>
<dbReference type="GO" id="GO:0008234">
    <property type="term" value="F:cysteine-type peptidase activity"/>
    <property type="evidence" value="ECO:0007669"/>
    <property type="project" value="UniProtKB-KW"/>
</dbReference>
<dbReference type="RefSeq" id="WP_092869702.1">
    <property type="nucleotide sequence ID" value="NZ_FPCH01000005.1"/>
</dbReference>
<evidence type="ECO:0000256" key="2">
    <source>
        <dbReference type="ARBA" id="ARBA00022670"/>
    </source>
</evidence>
<dbReference type="Pfam" id="PF00877">
    <property type="entry name" value="NLPC_P60"/>
    <property type="match status" value="1"/>
</dbReference>
<evidence type="ECO:0000256" key="3">
    <source>
        <dbReference type="ARBA" id="ARBA00022801"/>
    </source>
</evidence>
<evidence type="ECO:0000256" key="1">
    <source>
        <dbReference type="ARBA" id="ARBA00007074"/>
    </source>
</evidence>
<dbReference type="STRING" id="51670.SAMN04488557_4210"/>
<sequence>MQHVTRSRIVEAARGWIGTPYHHQASVRHVGTDCLGLVRGVWKELYGADAEKPRAYSRDWAEASGSEAMLEAAGRHLVAKPIAAMTIGDVVVFRLRAGMVAKHAAVVTAPAMMVHAIEGAPVAEVPLTNWWRRRIAGAFQFPGVV</sequence>
<dbReference type="InterPro" id="IPR011929">
    <property type="entry name" value="Phage_pept_NlpC/P60"/>
</dbReference>
<keyword evidence="7" id="KW-1185">Reference proteome</keyword>
<gene>
    <name evidence="6" type="ORF">SAMN04488557_4210</name>
</gene>
<dbReference type="NCBIfam" id="TIGR02219">
    <property type="entry name" value="phage_NlpC_fam"/>
    <property type="match status" value="1"/>
</dbReference>
<dbReference type="SUPFAM" id="SSF54001">
    <property type="entry name" value="Cysteine proteinases"/>
    <property type="match status" value="1"/>
</dbReference>
<evidence type="ECO:0000313" key="7">
    <source>
        <dbReference type="Proteomes" id="UP000199423"/>
    </source>
</evidence>
<keyword evidence="3" id="KW-0378">Hydrolase</keyword>
<dbReference type="EMBL" id="FPCH01000005">
    <property type="protein sequence ID" value="SFV39183.1"/>
    <property type="molecule type" value="Genomic_DNA"/>
</dbReference>
<keyword evidence="2" id="KW-0645">Protease</keyword>
<dbReference type="AlphaFoldDB" id="A0A1I7NX09"/>
<evidence type="ECO:0000313" key="6">
    <source>
        <dbReference type="EMBL" id="SFV39183.1"/>
    </source>
</evidence>
<keyword evidence="4" id="KW-0788">Thiol protease</keyword>
<feature type="domain" description="NlpC/P60" evidence="5">
    <location>
        <begin position="3"/>
        <end position="142"/>
    </location>
</feature>
<protein>
    <submittedName>
        <fullName evidence="6">Putative phage cell wall peptidase, NlpC/P60 family</fullName>
    </submittedName>
</protein>
<dbReference type="InterPro" id="IPR000064">
    <property type="entry name" value="NLP_P60_dom"/>
</dbReference>
<evidence type="ECO:0000259" key="5">
    <source>
        <dbReference type="PROSITE" id="PS51935"/>
    </source>
</evidence>
<dbReference type="GO" id="GO:0006508">
    <property type="term" value="P:proteolysis"/>
    <property type="evidence" value="ECO:0007669"/>
    <property type="project" value="UniProtKB-KW"/>
</dbReference>
<organism evidence="6 7">
    <name type="scientific">Hyphomicrobium facile</name>
    <dbReference type="NCBI Taxonomy" id="51670"/>
    <lineage>
        <taxon>Bacteria</taxon>
        <taxon>Pseudomonadati</taxon>
        <taxon>Pseudomonadota</taxon>
        <taxon>Alphaproteobacteria</taxon>
        <taxon>Hyphomicrobiales</taxon>
        <taxon>Hyphomicrobiaceae</taxon>
        <taxon>Hyphomicrobium</taxon>
    </lineage>
</organism>